<evidence type="ECO:0000313" key="2">
    <source>
        <dbReference type="EMBL" id="VCU06610.1"/>
    </source>
</evidence>
<dbReference type="Proteomes" id="UP000289200">
    <property type="component" value="Unassembled WGS sequence"/>
</dbReference>
<dbReference type="OrthoDB" id="8006178at2"/>
<sequence length="131" mass="14253">MNAATDVLDTTRTMATELVARAERETGSRMTAYRRVAAGLGVSASWVRKFVAGDPATRVSLVAGINILNQYRRLCERIEAKAEQERARTHALLEEFDAATARALDVVAMVQAPEARRADGAERGPRQGVTP</sequence>
<dbReference type="RefSeq" id="WP_129608023.1">
    <property type="nucleotide sequence ID" value="NZ_UWOC01000077.1"/>
</dbReference>
<name>A0A447CRQ9_9BRAD</name>
<organism evidence="3 4">
    <name type="scientific">Rhodoplanes serenus</name>
    <dbReference type="NCBI Taxonomy" id="200615"/>
    <lineage>
        <taxon>Bacteria</taxon>
        <taxon>Pseudomonadati</taxon>
        <taxon>Pseudomonadota</taxon>
        <taxon>Alphaproteobacteria</taxon>
        <taxon>Hyphomicrobiales</taxon>
        <taxon>Nitrobacteraceae</taxon>
        <taxon>Rhodoplanes</taxon>
    </lineage>
</organism>
<geneLocation type="plasmid" evidence="2">
    <name>1</name>
</geneLocation>
<evidence type="ECO:0000313" key="3">
    <source>
        <dbReference type="EMBL" id="VCU07850.1"/>
    </source>
</evidence>
<protein>
    <submittedName>
        <fullName evidence="3">Uncharacterized protein</fullName>
    </submittedName>
</protein>
<keyword evidence="4" id="KW-1185">Reference proteome</keyword>
<dbReference type="EMBL" id="UWOC01000077">
    <property type="protein sequence ID" value="VCU07850.1"/>
    <property type="molecule type" value="Genomic_DNA"/>
</dbReference>
<proteinExistence type="predicted"/>
<keyword evidence="2" id="KW-0614">Plasmid</keyword>
<evidence type="ECO:0000313" key="4">
    <source>
        <dbReference type="Proteomes" id="UP000289200"/>
    </source>
</evidence>
<accession>A0A447CRQ9</accession>
<evidence type="ECO:0000256" key="1">
    <source>
        <dbReference type="SAM" id="Coils"/>
    </source>
</evidence>
<feature type="coiled-coil region" evidence="1">
    <location>
        <begin position="68"/>
        <end position="95"/>
    </location>
</feature>
<reference evidence="3" key="2">
    <citation type="submission" date="2018-10" db="EMBL/GenBank/DDBJ databases">
        <authorList>
            <person name="Peiro R."/>
            <person name="Begona"/>
            <person name="Cbmso G."/>
            <person name="Lopez M."/>
            <person name="Gonzalez S."/>
            <person name="Sacristan E."/>
            <person name="Castillo E."/>
        </authorList>
    </citation>
    <scope>NUCLEOTIDE SEQUENCE</scope>
    <source>
        <strain evidence="3">Rhod_genome</strain>
        <strain evidence="2">Rhod_plasmid</strain>
        <plasmid evidence="2">1</plasmid>
    </source>
</reference>
<gene>
    <name evidence="3" type="ORF">RHODGE_RHODGE_01000</name>
    <name evidence="2" type="ORF">RHODPL_RHODPL_00058</name>
</gene>
<keyword evidence="1" id="KW-0175">Coiled coil</keyword>
<dbReference type="EMBL" id="LR026982">
    <property type="protein sequence ID" value="VCU06610.1"/>
    <property type="molecule type" value="Genomic_DNA"/>
</dbReference>
<dbReference type="AlphaFoldDB" id="A0A447CRQ9"/>
<reference evidence="4" key="1">
    <citation type="submission" date="2018-10" db="EMBL/GenBank/DDBJ databases">
        <authorList>
            <person name="Peiro R."/>
            <person name="Begona"/>
            <person name="Cbmso G."/>
            <person name="Lopez M."/>
            <person name="Gonzalez S."/>
            <person name="Sacristan E."/>
            <person name="Castillo E."/>
        </authorList>
    </citation>
    <scope>NUCLEOTIDE SEQUENCE [LARGE SCALE GENOMIC DNA]</scope>
</reference>